<accession>A0A0G1CEQ6</accession>
<comment type="caution">
    <text evidence="2">The sequence shown here is derived from an EMBL/GenBank/DDBJ whole genome shotgun (WGS) entry which is preliminary data.</text>
</comment>
<gene>
    <name evidence="2" type="ORF">UV59_C0024G0001</name>
</gene>
<reference evidence="2 3" key="1">
    <citation type="journal article" date="2015" name="Nature">
        <title>rRNA introns, odd ribosomes, and small enigmatic genomes across a large radiation of phyla.</title>
        <authorList>
            <person name="Brown C.T."/>
            <person name="Hug L.A."/>
            <person name="Thomas B.C."/>
            <person name="Sharon I."/>
            <person name="Castelle C.J."/>
            <person name="Singh A."/>
            <person name="Wilkins M.J."/>
            <person name="Williams K.H."/>
            <person name="Banfield J.F."/>
        </authorList>
    </citation>
    <scope>NUCLEOTIDE SEQUENCE [LARGE SCALE GENOMIC DNA]</scope>
</reference>
<protein>
    <submittedName>
        <fullName evidence="2">Uncharacterized protein</fullName>
    </submittedName>
</protein>
<dbReference type="EMBL" id="LCFB01000024">
    <property type="protein sequence ID" value="KKS84205.1"/>
    <property type="molecule type" value="Genomic_DNA"/>
</dbReference>
<evidence type="ECO:0000313" key="3">
    <source>
        <dbReference type="Proteomes" id="UP000034543"/>
    </source>
</evidence>
<proteinExistence type="predicted"/>
<feature type="region of interest" description="Disordered" evidence="1">
    <location>
        <begin position="1"/>
        <end position="20"/>
    </location>
</feature>
<name>A0A0G1CEQ6_9BACT</name>
<evidence type="ECO:0000256" key="1">
    <source>
        <dbReference type="SAM" id="MobiDB-lite"/>
    </source>
</evidence>
<dbReference type="Proteomes" id="UP000034543">
    <property type="component" value="Unassembled WGS sequence"/>
</dbReference>
<evidence type="ECO:0000313" key="2">
    <source>
        <dbReference type="EMBL" id="KKS84205.1"/>
    </source>
</evidence>
<sequence length="71" mass="8102">MATPERAKPDTSPSPTKTELVRALAETDRQLEFADENENPMERFFRRDKLLEQYDLLQAEIDAAAPPSELP</sequence>
<organism evidence="2 3">
    <name type="scientific">Candidatus Gottesmanbacteria bacterium GW2011_GWA1_43_11</name>
    <dbReference type="NCBI Taxonomy" id="1618436"/>
    <lineage>
        <taxon>Bacteria</taxon>
        <taxon>Candidatus Gottesmaniibacteriota</taxon>
    </lineage>
</organism>
<dbReference type="AlphaFoldDB" id="A0A0G1CEQ6"/>